<accession>A0A6J5LFQ6</accession>
<sequence>MSEFARVMGNKVLEVISIEKDAIDTGAFGPKEQFIETSRGTRCGIHYDENNQADGGIALRGNFAGAGFIYDVNNDVFYPPRPLDINGQVCNSWLIGSPDWTWKPPVQIPDDVGTGLPIKSYGWEESTLSWKDTTPVLTPVMQAAFNAKETT</sequence>
<protein>
    <submittedName>
        <fullName evidence="1">Uncharacterized protein</fullName>
    </submittedName>
</protein>
<organism evidence="1">
    <name type="scientific">uncultured Caudovirales phage</name>
    <dbReference type="NCBI Taxonomy" id="2100421"/>
    <lineage>
        <taxon>Viruses</taxon>
        <taxon>Duplodnaviria</taxon>
        <taxon>Heunggongvirae</taxon>
        <taxon>Uroviricota</taxon>
        <taxon>Caudoviricetes</taxon>
        <taxon>Peduoviridae</taxon>
        <taxon>Maltschvirus</taxon>
        <taxon>Maltschvirus maltsch</taxon>
    </lineage>
</organism>
<evidence type="ECO:0000313" key="1">
    <source>
        <dbReference type="EMBL" id="CAB4132915.1"/>
    </source>
</evidence>
<gene>
    <name evidence="1" type="ORF">UFOVP140_4</name>
</gene>
<dbReference type="EMBL" id="LR796271">
    <property type="protein sequence ID" value="CAB4132915.1"/>
    <property type="molecule type" value="Genomic_DNA"/>
</dbReference>
<reference evidence="1" key="1">
    <citation type="submission" date="2020-04" db="EMBL/GenBank/DDBJ databases">
        <authorList>
            <person name="Chiriac C."/>
            <person name="Salcher M."/>
            <person name="Ghai R."/>
            <person name="Kavagutti S V."/>
        </authorList>
    </citation>
    <scope>NUCLEOTIDE SEQUENCE</scope>
</reference>
<name>A0A6J5LFQ6_9CAUD</name>
<proteinExistence type="predicted"/>